<keyword evidence="3" id="KW-1185">Reference proteome</keyword>
<dbReference type="AlphaFoldDB" id="A0A4R0RL45"/>
<dbReference type="Proteomes" id="UP000292702">
    <property type="component" value="Unassembled WGS sequence"/>
</dbReference>
<dbReference type="EMBL" id="RWJN01000046">
    <property type="protein sequence ID" value="TCD69251.1"/>
    <property type="molecule type" value="Genomic_DNA"/>
</dbReference>
<evidence type="ECO:0000256" key="1">
    <source>
        <dbReference type="SAM" id="MobiDB-lite"/>
    </source>
</evidence>
<proteinExistence type="predicted"/>
<evidence type="ECO:0000313" key="2">
    <source>
        <dbReference type="EMBL" id="TCD69251.1"/>
    </source>
</evidence>
<sequence>MEFLCLLQGGDIEDSSNLRTRSGCDDELMAFDPSGAVGPISDEHLADASHSQRSRQRRCRFSSSQGSSQSSSRTSMLNLTENMFAEVIGNVPNAVIDTIDLKLGQCATHHHLLDLTTSNRPRVTEGGLTVSDSLAPDFRYLTASRPRPLQCASPSNPTTHAHGDVLDFRPTASAKPSAVRLRFPSGPITDPIGEILASLCGDADVPLGRLDIIQPTSRTPDVHFPSSRPDVVDVETTGHGGINTTVVFAARSAAHIARPGHYRLSFDQTSSIWSAHIDSHWDAKFGGRGTARTASDARLGGAVLFFESLKRRRLGCSTLRCSSTSQRRAFNSHVHPALPVHALLLIRPFYSSTEAGSPAPRQTLAFVAERQHFRVVNPRCALPPIHTSSPRISAIVTLSNHLPTLSMSRNPVFRM</sequence>
<feature type="region of interest" description="Disordered" evidence="1">
    <location>
        <begin position="33"/>
        <end position="74"/>
    </location>
</feature>
<gene>
    <name evidence="2" type="ORF">EIP91_008354</name>
</gene>
<feature type="compositionally biased region" description="Low complexity" evidence="1">
    <location>
        <begin position="61"/>
        <end position="74"/>
    </location>
</feature>
<evidence type="ECO:0000313" key="3">
    <source>
        <dbReference type="Proteomes" id="UP000292702"/>
    </source>
</evidence>
<name>A0A4R0RL45_9APHY</name>
<accession>A0A4R0RL45</accession>
<organism evidence="2 3">
    <name type="scientific">Steccherinum ochraceum</name>
    <dbReference type="NCBI Taxonomy" id="92696"/>
    <lineage>
        <taxon>Eukaryota</taxon>
        <taxon>Fungi</taxon>
        <taxon>Dikarya</taxon>
        <taxon>Basidiomycota</taxon>
        <taxon>Agaricomycotina</taxon>
        <taxon>Agaricomycetes</taxon>
        <taxon>Polyporales</taxon>
        <taxon>Steccherinaceae</taxon>
        <taxon>Steccherinum</taxon>
    </lineage>
</organism>
<protein>
    <submittedName>
        <fullName evidence="2">Uncharacterized protein</fullName>
    </submittedName>
</protein>
<reference evidence="2 3" key="1">
    <citation type="submission" date="2018-11" db="EMBL/GenBank/DDBJ databases">
        <title>Genome assembly of Steccherinum ochraceum LE-BIN_3174, the white-rot fungus of the Steccherinaceae family (The Residual Polyporoid clade, Polyporales, Basidiomycota).</title>
        <authorList>
            <person name="Fedorova T.V."/>
            <person name="Glazunova O.A."/>
            <person name="Landesman E.O."/>
            <person name="Moiseenko K.V."/>
            <person name="Psurtseva N.V."/>
            <person name="Savinova O.S."/>
            <person name="Shakhova N.V."/>
            <person name="Tyazhelova T.V."/>
            <person name="Vasina D.V."/>
        </authorList>
    </citation>
    <scope>NUCLEOTIDE SEQUENCE [LARGE SCALE GENOMIC DNA]</scope>
    <source>
        <strain evidence="2 3">LE-BIN_3174</strain>
    </source>
</reference>
<comment type="caution">
    <text evidence="2">The sequence shown here is derived from an EMBL/GenBank/DDBJ whole genome shotgun (WGS) entry which is preliminary data.</text>
</comment>